<organism evidence="2 3">
    <name type="scientific">Aphanomyces stellatus</name>
    <dbReference type="NCBI Taxonomy" id="120398"/>
    <lineage>
        <taxon>Eukaryota</taxon>
        <taxon>Sar</taxon>
        <taxon>Stramenopiles</taxon>
        <taxon>Oomycota</taxon>
        <taxon>Saprolegniomycetes</taxon>
        <taxon>Saprolegniales</taxon>
        <taxon>Verrucalvaceae</taxon>
        <taxon>Aphanomyces</taxon>
    </lineage>
</organism>
<reference evidence="2 3" key="1">
    <citation type="submission" date="2019-03" db="EMBL/GenBank/DDBJ databases">
        <authorList>
            <person name="Gaulin E."/>
            <person name="Dumas B."/>
        </authorList>
    </citation>
    <scope>NUCLEOTIDE SEQUENCE [LARGE SCALE GENOMIC DNA]</scope>
    <source>
        <strain evidence="2">CBS 568.67</strain>
    </source>
</reference>
<dbReference type="Proteomes" id="UP000332933">
    <property type="component" value="Unassembled WGS sequence"/>
</dbReference>
<dbReference type="EMBL" id="VJMH01007287">
    <property type="protein sequence ID" value="KAF0684424.1"/>
    <property type="molecule type" value="Genomic_DNA"/>
</dbReference>
<sequence>MGSRHLHDLFLKFIQLLPVYQDGIFYDMRELAYLEVPFLHGRYCTSSYDVDKCANTVARLHKTLTPWLETHSFARLPTLFQCLPRMQSMVAFDAIWHGDVPLLQSLLALGHRFEGHLLDVASHENQFAVLQLLHGHTGCTTDTMDWAAGHGNLDMIQFLHQRRTEGCTDAALSDALRGGHVDVAVYLLDHHLAVLNPNVQDIMEHAARHGHLNTLQWLANRQLGRMGAKIWENAAYGNHLPILQWLQATNQAGFSVKCISSATSRLHFDVAHFLMNHCNVIASTTLTVRPNGGTPRAVDVFPDGELGRLASGIMTTAAGAGQLELLQWLHENKSVDMLPAVQLEVLTWLLEDQEIKCTVTAMDVAARSGQLATVQWLHANTMAGCSTLAVNWAAENGHLPVVQWLLSNRAEGCTADAMNGAAANGHLEMVKWLHANRSDGCTTYAMDKAAENGHLEIVQWLRQHRTEGCSENALHGAAIQGNVLMARYLAANQLVTDPDCPSWAEVAARERHHKVTARVLSRFRKRKCRCDWCRQLGIQRNVIFVCECRPFIQVALR</sequence>
<accession>A0A485LNH4</accession>
<proteinExistence type="predicted"/>
<dbReference type="InterPro" id="IPR036770">
    <property type="entry name" value="Ankyrin_rpt-contain_sf"/>
</dbReference>
<dbReference type="InterPro" id="IPR002110">
    <property type="entry name" value="Ankyrin_rpt"/>
</dbReference>
<evidence type="ECO:0000313" key="2">
    <source>
        <dbReference type="EMBL" id="VFU00240.1"/>
    </source>
</evidence>
<dbReference type="Gene3D" id="1.25.40.20">
    <property type="entry name" value="Ankyrin repeat-containing domain"/>
    <property type="match status" value="2"/>
</dbReference>
<dbReference type="AlphaFoldDB" id="A0A485LNH4"/>
<reference evidence="1" key="2">
    <citation type="submission" date="2019-06" db="EMBL/GenBank/DDBJ databases">
        <title>Genomics analysis of Aphanomyces spp. identifies a new class of oomycete effector associated with host adaptation.</title>
        <authorList>
            <person name="Gaulin E."/>
        </authorList>
    </citation>
    <scope>NUCLEOTIDE SEQUENCE</scope>
    <source>
        <strain evidence="1">CBS 578.67</strain>
    </source>
</reference>
<dbReference type="Pfam" id="PF12796">
    <property type="entry name" value="Ank_2"/>
    <property type="match status" value="2"/>
</dbReference>
<protein>
    <submittedName>
        <fullName evidence="2">Aste57867_23595 protein</fullName>
    </submittedName>
</protein>
<dbReference type="PANTHER" id="PTHR46586">
    <property type="entry name" value="ANKYRIN REPEAT-CONTAINING PROTEIN"/>
    <property type="match status" value="1"/>
</dbReference>
<dbReference type="EMBL" id="CAADRA010007313">
    <property type="protein sequence ID" value="VFU00240.1"/>
    <property type="molecule type" value="Genomic_DNA"/>
</dbReference>
<dbReference type="InterPro" id="IPR052050">
    <property type="entry name" value="SecEffector_AnkRepeat"/>
</dbReference>
<keyword evidence="3" id="KW-1185">Reference proteome</keyword>
<evidence type="ECO:0000313" key="1">
    <source>
        <dbReference type="EMBL" id="KAF0684424.1"/>
    </source>
</evidence>
<name>A0A485LNH4_9STRA</name>
<dbReference type="OrthoDB" id="90993at2759"/>
<dbReference type="PANTHER" id="PTHR46586:SF3">
    <property type="entry name" value="ANKYRIN REPEAT-CONTAINING PROTEIN"/>
    <property type="match status" value="1"/>
</dbReference>
<gene>
    <name evidence="2" type="primary">Aste57867_23595</name>
    <name evidence="1" type="ORF">As57867_023523</name>
    <name evidence="2" type="ORF">ASTE57867_23595</name>
</gene>
<evidence type="ECO:0000313" key="3">
    <source>
        <dbReference type="Proteomes" id="UP000332933"/>
    </source>
</evidence>
<dbReference type="SUPFAM" id="SSF48403">
    <property type="entry name" value="Ankyrin repeat"/>
    <property type="match status" value="2"/>
</dbReference>